<dbReference type="InterPro" id="IPR005162">
    <property type="entry name" value="Retrotrans_gag_dom"/>
</dbReference>
<evidence type="ECO:0000313" key="18">
    <source>
        <dbReference type="RefSeq" id="XP_039119634.1"/>
    </source>
</evidence>
<proteinExistence type="predicted"/>
<evidence type="ECO:0000256" key="10">
    <source>
        <dbReference type="ARBA" id="ARBA00022908"/>
    </source>
</evidence>
<reference evidence="18" key="1">
    <citation type="submission" date="2025-08" db="UniProtKB">
        <authorList>
            <consortium name="RefSeq"/>
        </authorList>
    </citation>
    <scope>IDENTIFICATION</scope>
</reference>
<evidence type="ECO:0000313" key="17">
    <source>
        <dbReference type="Proteomes" id="UP001515500"/>
    </source>
</evidence>
<dbReference type="PROSITE" id="PS50878">
    <property type="entry name" value="RT_POL"/>
    <property type="match status" value="1"/>
</dbReference>
<keyword evidence="7" id="KW-0255">Endonuclease</keyword>
<evidence type="ECO:0000256" key="15">
    <source>
        <dbReference type="ARBA" id="ARBA00023268"/>
    </source>
</evidence>
<dbReference type="SUPFAM" id="SSF54160">
    <property type="entry name" value="Chromo domain-like"/>
    <property type="match status" value="1"/>
</dbReference>
<dbReference type="GeneID" id="120255933"/>
<evidence type="ECO:0000256" key="6">
    <source>
        <dbReference type="ARBA" id="ARBA00022750"/>
    </source>
</evidence>
<dbReference type="InterPro" id="IPR041577">
    <property type="entry name" value="RT_RNaseH_2"/>
</dbReference>
<dbReference type="Pfam" id="PF17919">
    <property type="entry name" value="RT_RNaseH_2"/>
    <property type="match status" value="1"/>
</dbReference>
<dbReference type="SUPFAM" id="SSF56672">
    <property type="entry name" value="DNA/RNA polymerases"/>
    <property type="match status" value="1"/>
</dbReference>
<evidence type="ECO:0000256" key="5">
    <source>
        <dbReference type="ARBA" id="ARBA00022723"/>
    </source>
</evidence>
<keyword evidence="1" id="KW-0645">Protease</keyword>
<dbReference type="Pfam" id="PF24626">
    <property type="entry name" value="SH3_Tf2-1"/>
    <property type="match status" value="1"/>
</dbReference>
<keyword evidence="8" id="KW-0378">Hydrolase</keyword>
<dbReference type="GO" id="GO:0003964">
    <property type="term" value="F:RNA-directed DNA polymerase activity"/>
    <property type="evidence" value="ECO:0007669"/>
    <property type="project" value="UniProtKB-KW"/>
</dbReference>
<evidence type="ECO:0000256" key="11">
    <source>
        <dbReference type="ARBA" id="ARBA00022918"/>
    </source>
</evidence>
<dbReference type="GO" id="GO:0004190">
    <property type="term" value="F:aspartic-type endopeptidase activity"/>
    <property type="evidence" value="ECO:0007669"/>
    <property type="project" value="UniProtKB-KW"/>
</dbReference>
<dbReference type="CDD" id="cd09274">
    <property type="entry name" value="RNase_HI_RT_Ty3"/>
    <property type="match status" value="1"/>
</dbReference>
<evidence type="ECO:0000256" key="14">
    <source>
        <dbReference type="ARBA" id="ARBA00023172"/>
    </source>
</evidence>
<evidence type="ECO:0000256" key="9">
    <source>
        <dbReference type="ARBA" id="ARBA00022842"/>
    </source>
</evidence>
<evidence type="ECO:0000256" key="13">
    <source>
        <dbReference type="ARBA" id="ARBA00023125"/>
    </source>
</evidence>
<accession>A0AB40AXW2</accession>
<evidence type="ECO:0000256" key="1">
    <source>
        <dbReference type="ARBA" id="ARBA00022670"/>
    </source>
</evidence>
<dbReference type="InterPro" id="IPR056924">
    <property type="entry name" value="SH3_Tf2-1"/>
</dbReference>
<dbReference type="GO" id="GO:0004519">
    <property type="term" value="F:endonuclease activity"/>
    <property type="evidence" value="ECO:0007669"/>
    <property type="project" value="UniProtKB-KW"/>
</dbReference>
<dbReference type="GO" id="GO:0006310">
    <property type="term" value="P:DNA recombination"/>
    <property type="evidence" value="ECO:0007669"/>
    <property type="project" value="UniProtKB-KW"/>
</dbReference>
<dbReference type="Gene3D" id="3.30.70.270">
    <property type="match status" value="2"/>
</dbReference>
<keyword evidence="9" id="KW-0460">Magnesium</keyword>
<dbReference type="GO" id="GO:0015074">
    <property type="term" value="P:DNA integration"/>
    <property type="evidence" value="ECO:0007669"/>
    <property type="project" value="UniProtKB-KW"/>
</dbReference>
<dbReference type="GO" id="GO:0003887">
    <property type="term" value="F:DNA-directed DNA polymerase activity"/>
    <property type="evidence" value="ECO:0007669"/>
    <property type="project" value="UniProtKB-KW"/>
</dbReference>
<dbReference type="InterPro" id="IPR000477">
    <property type="entry name" value="RT_dom"/>
</dbReference>
<dbReference type="FunFam" id="3.10.10.10:FF:000007">
    <property type="entry name" value="Retrovirus-related Pol polyprotein from transposon 17.6-like Protein"/>
    <property type="match status" value="1"/>
</dbReference>
<sequence length="1369" mass="156386">MIVMEQRIQREDKMMAAIDHNDERMKMLEQSIINLTSMMEHQLYSKTVGSEAPQLNSTPASIAEIETAGQFEARAGEEHKGSQPFYTRSVKLDFPRFEGENVLQWIYQAEKFCRYYGVTDANRLEIASMHFDGPVVPWFQMLEKEGKVTSWAALVEALEDRYGPSILDNPEYALFKLMQDDTVDNYYTHFTELANRVDGIAPNRMLSCFISGLKKEIQREVIMWEPQSISKAAKLARLCEEKYVSANKTGVKKLTYFPDINPIKGANPAVKTLLGTPAWQNTHAITPYNSTPTRRISFSEMQLRKAKGLCFNCDEKFTPSHKCPNRRLLLLRWDEEPPDSTDKEFPEFIVELETEPNVVEDDHNPKSSMNAMNSSAVSGTMRFTGNIKGHPIKILLDVEGKVDNLTVMIQGCSLSLPVYLLPITGAEMIMGTAWLATLEDHIMNYKNLSIKFFSDGKFATLLGERENELQMASVHQLHRLSSVRSIAECYQMTIEAIDPYGAQSIKSGKSEVHTEAELTIPDEMPAELKQLIRKYHNVFALPRGLPPSRLCDHKIPLQANSQPVKVRPYRYPHSQKTEIEVMVEKMLKEGLIEPSNSPFSSPVILVKKKDGIWRFCTDYRALNAITVKDAYPIPAVDELLDELHGAKYFSKLDLRSGYHQVLIHTADRHKTAFRTHHGHFQWLVMPFGLSNAPATFQSLMNNIFQFAMRQFVLIFFDDILVYSGDWESHLEHLAVVLFTLQENQLYAKYTKCEFGLLQIEYLGHTVSAEGVQMEQSKIEAILRWTTPTNVKQLRGFLGMSGYYRRFICNYATKAHPLTELLKKDGFHWNEDAQQAFHNLKNSITYAPVLKMPDFSKPFTLETDASGLGIGAVLSQEKHPIAYFSKKLNPAMQKQSTYVRELFAVTEAAIHTPEQQRWLPKLLGYDFSVEYKPGKQNLAADALSRSYMMAFTSLHCSLLSQIQQLQLQDPFCSNIMTSIQQGTPYDAKFTRKQQLLLYNDKIVVPSDSMIRKELLQEFHSLKIGGHAGGFRTYARISSQFFWHGLRKDVKDFVRACLVCQQAKTANTHPGGLLQPLPIPQNIWEDIAMDFIVGLPNSKGFSVILVVVDRLSNAGMTPFQIVFGHEAPSLITYCSNEHDPPDIASLLQQRDRVLKQLKQNLLKAQIHMKKLADKKRLELSFEDDQWVFVKLQPYRKHSMALRKNHKLSMRYFGPFQVIKRIGNVAYQLALPEGARIHPVFHVSQLKKCEGDPGAQANSIPLPLVTTEDGPELQPIAIRQSRPIIRNDQPVEQVLIQWEGKLTSDDSWEDKELIRKQYPWFNLEDKVCFHGGGNVMPGNTANSMRDVEESLKVRPMSKRERRSVRWEDFVYT</sequence>
<dbReference type="Pfam" id="PF00078">
    <property type="entry name" value="RVT_1"/>
    <property type="match status" value="1"/>
</dbReference>
<dbReference type="PANTHER" id="PTHR37984:SF5">
    <property type="entry name" value="PROTEIN NYNRIN-LIKE"/>
    <property type="match status" value="1"/>
</dbReference>
<dbReference type="GO" id="GO:0046872">
    <property type="term" value="F:metal ion binding"/>
    <property type="evidence" value="ECO:0007669"/>
    <property type="project" value="UniProtKB-KW"/>
</dbReference>
<keyword evidence="10" id="KW-0229">DNA integration</keyword>
<keyword evidence="2" id="KW-0808">Transferase</keyword>
<evidence type="ECO:0000256" key="2">
    <source>
        <dbReference type="ARBA" id="ARBA00022679"/>
    </source>
</evidence>
<evidence type="ECO:0000256" key="12">
    <source>
        <dbReference type="ARBA" id="ARBA00022932"/>
    </source>
</evidence>
<dbReference type="InterPro" id="IPR043128">
    <property type="entry name" value="Rev_trsase/Diguanyl_cyclase"/>
</dbReference>
<keyword evidence="15" id="KW-0511">Multifunctional enzyme</keyword>
<dbReference type="PANTHER" id="PTHR37984">
    <property type="entry name" value="PROTEIN CBG26694"/>
    <property type="match status" value="1"/>
</dbReference>
<keyword evidence="5" id="KW-0479">Metal-binding</keyword>
<keyword evidence="12" id="KW-0239">DNA-directed DNA polymerase</keyword>
<dbReference type="Gene3D" id="3.10.20.370">
    <property type="match status" value="1"/>
</dbReference>
<dbReference type="Pfam" id="PF03732">
    <property type="entry name" value="Retrotrans_gag"/>
    <property type="match status" value="1"/>
</dbReference>
<evidence type="ECO:0000259" key="16">
    <source>
        <dbReference type="PROSITE" id="PS50878"/>
    </source>
</evidence>
<dbReference type="InterPro" id="IPR050951">
    <property type="entry name" value="Retrovirus_Pol_polyprotein"/>
</dbReference>
<evidence type="ECO:0000256" key="4">
    <source>
        <dbReference type="ARBA" id="ARBA00022722"/>
    </source>
</evidence>
<dbReference type="Pfam" id="PF17921">
    <property type="entry name" value="Integrase_H2C2"/>
    <property type="match status" value="1"/>
</dbReference>
<name>A0AB40AXW2_DIOCR</name>
<keyword evidence="4" id="KW-0540">Nuclease</keyword>
<gene>
    <name evidence="18" type="primary">LOC120255933</name>
</gene>
<dbReference type="CDD" id="cd01647">
    <property type="entry name" value="RT_LTR"/>
    <property type="match status" value="1"/>
</dbReference>
<organism evidence="17 18">
    <name type="scientific">Dioscorea cayennensis subsp. rotundata</name>
    <name type="common">White Guinea yam</name>
    <name type="synonym">Dioscorea rotundata</name>
    <dbReference type="NCBI Taxonomy" id="55577"/>
    <lineage>
        <taxon>Eukaryota</taxon>
        <taxon>Viridiplantae</taxon>
        <taxon>Streptophyta</taxon>
        <taxon>Embryophyta</taxon>
        <taxon>Tracheophyta</taxon>
        <taxon>Spermatophyta</taxon>
        <taxon>Magnoliopsida</taxon>
        <taxon>Liliopsida</taxon>
        <taxon>Dioscoreales</taxon>
        <taxon>Dioscoreaceae</taxon>
        <taxon>Dioscorea</taxon>
    </lineage>
</organism>
<feature type="domain" description="Reverse transcriptase" evidence="16">
    <location>
        <begin position="587"/>
        <end position="766"/>
    </location>
</feature>
<keyword evidence="6" id="KW-0064">Aspartyl protease</keyword>
<dbReference type="FunFam" id="1.10.340.70:FF:000001">
    <property type="entry name" value="Retrovirus-related Pol polyprotein from transposon gypsy-like Protein"/>
    <property type="match status" value="1"/>
</dbReference>
<keyword evidence="3" id="KW-0548">Nucleotidyltransferase</keyword>
<dbReference type="InterPro" id="IPR041588">
    <property type="entry name" value="Integrase_H2C2"/>
</dbReference>
<evidence type="ECO:0000256" key="7">
    <source>
        <dbReference type="ARBA" id="ARBA00022759"/>
    </source>
</evidence>
<keyword evidence="14" id="KW-0233">DNA recombination</keyword>
<dbReference type="RefSeq" id="XP_039119634.1">
    <property type="nucleotide sequence ID" value="XM_039263700.1"/>
</dbReference>
<evidence type="ECO:0000256" key="8">
    <source>
        <dbReference type="ARBA" id="ARBA00022801"/>
    </source>
</evidence>
<keyword evidence="17" id="KW-1185">Reference proteome</keyword>
<dbReference type="Proteomes" id="UP001515500">
    <property type="component" value="Unplaced"/>
</dbReference>
<keyword evidence="11" id="KW-0695">RNA-directed DNA polymerase</keyword>
<dbReference type="Gene3D" id="1.10.340.70">
    <property type="match status" value="1"/>
</dbReference>
<evidence type="ECO:0000256" key="3">
    <source>
        <dbReference type="ARBA" id="ARBA00022695"/>
    </source>
</evidence>
<keyword evidence="13" id="KW-0238">DNA-binding</keyword>
<dbReference type="Gene3D" id="3.10.10.10">
    <property type="entry name" value="HIV Type 1 Reverse Transcriptase, subunit A, domain 1"/>
    <property type="match status" value="1"/>
</dbReference>
<protein>
    <submittedName>
        <fullName evidence="18">Uncharacterized protein LOC120255933</fullName>
    </submittedName>
</protein>
<dbReference type="InterPro" id="IPR043502">
    <property type="entry name" value="DNA/RNA_pol_sf"/>
</dbReference>
<dbReference type="FunFam" id="3.30.70.270:FF:000020">
    <property type="entry name" value="Transposon Tf2-6 polyprotein-like Protein"/>
    <property type="match status" value="1"/>
</dbReference>
<dbReference type="InterPro" id="IPR016197">
    <property type="entry name" value="Chromo-like_dom_sf"/>
</dbReference>
<dbReference type="GO" id="GO:0006508">
    <property type="term" value="P:proteolysis"/>
    <property type="evidence" value="ECO:0007669"/>
    <property type="project" value="UniProtKB-KW"/>
</dbReference>
<dbReference type="GO" id="GO:0003677">
    <property type="term" value="F:DNA binding"/>
    <property type="evidence" value="ECO:0007669"/>
    <property type="project" value="UniProtKB-KW"/>
</dbReference>